<accession>A0AAD5E0J9</accession>
<organism evidence="2 3">
    <name type="scientific">Chlorella ohadii</name>
    <dbReference type="NCBI Taxonomy" id="2649997"/>
    <lineage>
        <taxon>Eukaryota</taxon>
        <taxon>Viridiplantae</taxon>
        <taxon>Chlorophyta</taxon>
        <taxon>core chlorophytes</taxon>
        <taxon>Trebouxiophyceae</taxon>
        <taxon>Chlorellales</taxon>
        <taxon>Chlorellaceae</taxon>
        <taxon>Chlorella clade</taxon>
        <taxon>Chlorella</taxon>
    </lineage>
</organism>
<dbReference type="Proteomes" id="UP001205105">
    <property type="component" value="Unassembled WGS sequence"/>
</dbReference>
<gene>
    <name evidence="2" type="ORF">COHA_002359</name>
</gene>
<protein>
    <submittedName>
        <fullName evidence="2">Uncharacterized protein</fullName>
    </submittedName>
</protein>
<dbReference type="EMBL" id="JADXDR010000034">
    <property type="protein sequence ID" value="KAI7844019.1"/>
    <property type="molecule type" value="Genomic_DNA"/>
</dbReference>
<evidence type="ECO:0000256" key="1">
    <source>
        <dbReference type="SAM" id="MobiDB-lite"/>
    </source>
</evidence>
<sequence length="398" mass="42918">MHSSGQLGGEYAPAVAAALQALLHHAAEEPGLEAAAAQWLSVPAAAGIEAHKLKYLGCRLLEQGIAGEALPALLALPAVREALQAAASERLCDWRNASHWQSLVASAAVGGRPEALDAVLAAGGTVTLNDVNRFAVFANRPSLQGLTLLLSRGVPPVPVDVPPGQVVWWSACPIYALLQGLCHQWNLVLERESMKLDGGPSTPLPSDDGLQQLHANALALMDELAQAGYRPITFQNYREHYAPDARVLPTFYPPTDAPRDAAKWDLAATSKWLWRAAQREPWSPATHAHFPPAFRAAACTLLLVAHRGSSPAGVQPRRAGLRPRRTAQAAAPEPPSAAAVGVASLPQELLQRVLRLAAYLLSPWKPRIEDGRMLQDIRQLRNSMLIMNVLPDCFYDYD</sequence>
<evidence type="ECO:0000313" key="2">
    <source>
        <dbReference type="EMBL" id="KAI7844019.1"/>
    </source>
</evidence>
<feature type="region of interest" description="Disordered" evidence="1">
    <location>
        <begin position="310"/>
        <end position="335"/>
    </location>
</feature>
<keyword evidence="3" id="KW-1185">Reference proteome</keyword>
<reference evidence="2" key="1">
    <citation type="submission" date="2020-11" db="EMBL/GenBank/DDBJ databases">
        <title>Chlorella ohadii genome sequencing and assembly.</title>
        <authorList>
            <person name="Murik O."/>
            <person name="Treves H."/>
            <person name="Kedem I."/>
            <person name="Shotland Y."/>
            <person name="Kaplan A."/>
        </authorList>
    </citation>
    <scope>NUCLEOTIDE SEQUENCE</scope>
    <source>
        <strain evidence="2">1</strain>
    </source>
</reference>
<comment type="caution">
    <text evidence="2">The sequence shown here is derived from an EMBL/GenBank/DDBJ whole genome shotgun (WGS) entry which is preliminary data.</text>
</comment>
<dbReference type="AlphaFoldDB" id="A0AAD5E0J9"/>
<proteinExistence type="predicted"/>
<name>A0AAD5E0J9_9CHLO</name>
<evidence type="ECO:0000313" key="3">
    <source>
        <dbReference type="Proteomes" id="UP001205105"/>
    </source>
</evidence>